<dbReference type="InterPro" id="IPR013763">
    <property type="entry name" value="Cyclin-like_dom"/>
</dbReference>
<dbReference type="InterPro" id="IPR043198">
    <property type="entry name" value="Cyclin/Ssn8"/>
</dbReference>
<dbReference type="SMART" id="SM00385">
    <property type="entry name" value="CYCLIN"/>
    <property type="match status" value="1"/>
</dbReference>
<dbReference type="PANTHER" id="PTHR10026">
    <property type="entry name" value="CYCLIN"/>
    <property type="match status" value="1"/>
</dbReference>
<gene>
    <name evidence="5" type="ORF">DNG_07979</name>
</gene>
<keyword evidence="6" id="KW-1185">Reference proteome</keyword>
<sequence>MSANYWESSQYKHWLFTKEELASMRQKLESENAETVQMFTLPEWRHLYIYFNQQIARLGKRLKIRQQAIATAQVYIKRFYIHIEIRRTNPYLVIATAVYLACKIEECPQHIRLIVSEARSLWQDSVSLDTSRLGECEFHLISEMGSHLIIHQPYRTLTSLQSDIRLSGEDFAFAWSIINDSYMTDLPLMFPPHIVALAAILLTLVMKPNMLPGSVPGGGMAGGSSSSSPAIPNAAAASAAAAAALAGTQNRGDKPMDPKVGRVQKFVVWLADSDVDVAALADCTQEILSFSAVQEQYNDKLTREQISRFVKARGLDK</sequence>
<protein>
    <recommendedName>
        <fullName evidence="2">RNA polymerase II holoenzyme cyclin-like subunit</fullName>
    </recommendedName>
</protein>
<comment type="similarity">
    <text evidence="1">Belongs to the cyclin family. Cyclin C subfamily.</text>
</comment>
<dbReference type="SUPFAM" id="SSF47954">
    <property type="entry name" value="Cyclin-like"/>
    <property type="match status" value="2"/>
</dbReference>
<evidence type="ECO:0000313" key="5">
    <source>
        <dbReference type="EMBL" id="SPO05292.1"/>
    </source>
</evidence>
<evidence type="ECO:0000256" key="1">
    <source>
        <dbReference type="ARBA" id="ARBA00008638"/>
    </source>
</evidence>
<dbReference type="InterPro" id="IPR006671">
    <property type="entry name" value="Cyclin_N"/>
</dbReference>
<organism evidence="5 6">
    <name type="scientific">Cephalotrichum gorgonifer</name>
    <dbReference type="NCBI Taxonomy" id="2041049"/>
    <lineage>
        <taxon>Eukaryota</taxon>
        <taxon>Fungi</taxon>
        <taxon>Dikarya</taxon>
        <taxon>Ascomycota</taxon>
        <taxon>Pezizomycotina</taxon>
        <taxon>Sordariomycetes</taxon>
        <taxon>Hypocreomycetidae</taxon>
        <taxon>Microascales</taxon>
        <taxon>Microascaceae</taxon>
        <taxon>Cephalotrichum</taxon>
    </lineage>
</organism>
<dbReference type="AlphaFoldDB" id="A0AAE8N5M9"/>
<evidence type="ECO:0000256" key="2">
    <source>
        <dbReference type="ARBA" id="ARBA00014912"/>
    </source>
</evidence>
<dbReference type="Pfam" id="PF00134">
    <property type="entry name" value="Cyclin_N"/>
    <property type="match status" value="1"/>
</dbReference>
<feature type="domain" description="Cyclin-like" evidence="4">
    <location>
        <begin position="53"/>
        <end position="142"/>
    </location>
</feature>
<evidence type="ECO:0000256" key="3">
    <source>
        <dbReference type="RuleBase" id="RU000383"/>
    </source>
</evidence>
<dbReference type="GO" id="GO:0016538">
    <property type="term" value="F:cyclin-dependent protein serine/threonine kinase regulator activity"/>
    <property type="evidence" value="ECO:0007669"/>
    <property type="project" value="InterPro"/>
</dbReference>
<dbReference type="Gene3D" id="1.10.472.10">
    <property type="entry name" value="Cyclin-like"/>
    <property type="match status" value="2"/>
</dbReference>
<accession>A0AAE8N5M9</accession>
<dbReference type="PIRSF" id="PIRSF028758">
    <property type="entry name" value="Cyclin, C/H/G types"/>
    <property type="match status" value="1"/>
</dbReference>
<evidence type="ECO:0000313" key="6">
    <source>
        <dbReference type="Proteomes" id="UP001187682"/>
    </source>
</evidence>
<evidence type="ECO:0000259" key="4">
    <source>
        <dbReference type="SMART" id="SM00385"/>
    </source>
</evidence>
<reference evidence="5" key="1">
    <citation type="submission" date="2018-03" db="EMBL/GenBank/DDBJ databases">
        <authorList>
            <person name="Guldener U."/>
        </authorList>
    </citation>
    <scope>NUCLEOTIDE SEQUENCE</scope>
</reference>
<dbReference type="InterPro" id="IPR036915">
    <property type="entry name" value="Cyclin-like_sf"/>
</dbReference>
<comment type="caution">
    <text evidence="5">The sequence shown here is derived from an EMBL/GenBank/DDBJ whole genome shotgun (WGS) entry which is preliminary data.</text>
</comment>
<keyword evidence="3" id="KW-0195">Cyclin</keyword>
<dbReference type="GO" id="GO:0006357">
    <property type="term" value="P:regulation of transcription by RNA polymerase II"/>
    <property type="evidence" value="ECO:0007669"/>
    <property type="project" value="InterPro"/>
</dbReference>
<dbReference type="EMBL" id="ONZQ02000012">
    <property type="protein sequence ID" value="SPO05292.1"/>
    <property type="molecule type" value="Genomic_DNA"/>
</dbReference>
<proteinExistence type="inferred from homology"/>
<dbReference type="CDD" id="cd20513">
    <property type="entry name" value="CYCLIN_CCNC_rpt1"/>
    <property type="match status" value="1"/>
</dbReference>
<name>A0AAE8N5M9_9PEZI</name>
<dbReference type="Proteomes" id="UP001187682">
    <property type="component" value="Unassembled WGS sequence"/>
</dbReference>